<comment type="caution">
    <text evidence="1">The sequence shown here is derived from an EMBL/GenBank/DDBJ whole genome shotgun (WGS) entry which is preliminary data.</text>
</comment>
<keyword evidence="2" id="KW-1185">Reference proteome</keyword>
<reference evidence="1" key="1">
    <citation type="submission" date="2021-11" db="EMBL/GenBank/DDBJ databases">
        <title>Vibrio ZSDE26 sp. nov. and Vibrio ZSDZ34 sp. nov., isolated from coastal seawater in Qingdao.</title>
        <authorList>
            <person name="Zhang P."/>
        </authorList>
    </citation>
    <scope>NUCLEOTIDE SEQUENCE</scope>
    <source>
        <strain evidence="1">ZSDZ34</strain>
    </source>
</reference>
<dbReference type="AlphaFoldDB" id="A0A9X1WDE5"/>
<sequence>MRSLEMKAPNRKERIDDLLQHVANEVYAFVHESGQTSNEGWVSSVVIQKQLGLKQYCAPIGSSNDTPKSWLFNIVMRRLQEQNKVEYRRAGSRVSYRSSHFH</sequence>
<proteinExistence type="predicted"/>
<dbReference type="RefSeq" id="WP_244355803.1">
    <property type="nucleotide sequence ID" value="NZ_JAJNNZ010000003.1"/>
</dbReference>
<organism evidence="1 2">
    <name type="scientific">Vibrio gelatinilyticus</name>
    <dbReference type="NCBI Taxonomy" id="2893468"/>
    <lineage>
        <taxon>Bacteria</taxon>
        <taxon>Pseudomonadati</taxon>
        <taxon>Pseudomonadota</taxon>
        <taxon>Gammaproteobacteria</taxon>
        <taxon>Vibrionales</taxon>
        <taxon>Vibrionaceae</taxon>
        <taxon>Vibrio</taxon>
    </lineage>
</organism>
<gene>
    <name evidence="1" type="ORF">LNL84_05900</name>
</gene>
<dbReference type="EMBL" id="JAJNNZ010000003">
    <property type="protein sequence ID" value="MCJ2376365.1"/>
    <property type="molecule type" value="Genomic_DNA"/>
</dbReference>
<evidence type="ECO:0000313" key="2">
    <source>
        <dbReference type="Proteomes" id="UP001139488"/>
    </source>
</evidence>
<protein>
    <submittedName>
        <fullName evidence="1">Uncharacterized protein</fullName>
    </submittedName>
</protein>
<accession>A0A9X1WDE5</accession>
<name>A0A9X1WDE5_9VIBR</name>
<dbReference type="Proteomes" id="UP001139488">
    <property type="component" value="Unassembled WGS sequence"/>
</dbReference>
<evidence type="ECO:0000313" key="1">
    <source>
        <dbReference type="EMBL" id="MCJ2376365.1"/>
    </source>
</evidence>